<feature type="transmembrane region" description="Helical" evidence="1">
    <location>
        <begin position="297"/>
        <end position="321"/>
    </location>
</feature>
<evidence type="ECO:0000313" key="2">
    <source>
        <dbReference type="EMBL" id="QOY88464.1"/>
    </source>
</evidence>
<name>A0A7S7SKL6_PALFE</name>
<gene>
    <name evidence="2" type="ORF">IRI77_00430</name>
</gene>
<feature type="transmembrane region" description="Helical" evidence="1">
    <location>
        <begin position="48"/>
        <end position="70"/>
    </location>
</feature>
<reference evidence="2 3" key="1">
    <citation type="submission" date="2020-10" db="EMBL/GenBank/DDBJ databases">
        <title>Complete genome sequence of Paludibaculum fermentans P105T, a facultatively anaerobic acidobacterium capable of dissimilatory Fe(III) reduction.</title>
        <authorList>
            <person name="Dedysh S.N."/>
            <person name="Beletsky A.V."/>
            <person name="Kulichevskaya I.S."/>
            <person name="Mardanov A.V."/>
            <person name="Ravin N.V."/>
        </authorList>
    </citation>
    <scope>NUCLEOTIDE SEQUENCE [LARGE SCALE GENOMIC DNA]</scope>
    <source>
        <strain evidence="2 3">P105</strain>
    </source>
</reference>
<dbReference type="EMBL" id="CP063849">
    <property type="protein sequence ID" value="QOY88464.1"/>
    <property type="molecule type" value="Genomic_DNA"/>
</dbReference>
<sequence>MPFVSSDQSSSSSASRPMVIALFVSTCLLSIVSWFTTQQGMALYLSPWFAFLASLGVQSALVLVAWLVGFTNSRRGLLITVYAMTAAVSVAFSYVSLYTWFSEKERPALVERKLYDTIQDSSGKTDQVLSSAIAEARKHVVALDEMTAAEKTHGYIARAQDSDPYLANVRESVAREAASLGSGFKEGSGDGPRYTAFDRYTKLARQSLEQMQTSQRALADYRAQVKPLDPSEQQIRKYREVYDAVPWTDVQTQLHGARVERPPVPSLNDNIDKTATNQEDMLLAFTELVSAPTGRHVFAFVLAAFIDLIVFFLAFASGPYFHGSPEQRWYAGSAAVDGSDNQVFVRDLLRKLEPGPGGLPRVEVSILTPGERQLCLLLASKDAATLVEEDGKRYYLLNESVHEQLVESLSTRGMPLRGSPKVAQAL</sequence>
<keyword evidence="1" id="KW-0472">Membrane</keyword>
<dbReference type="Proteomes" id="UP000593892">
    <property type="component" value="Chromosome"/>
</dbReference>
<dbReference type="RefSeq" id="WP_194450126.1">
    <property type="nucleotide sequence ID" value="NZ_CP063849.1"/>
</dbReference>
<keyword evidence="1" id="KW-1133">Transmembrane helix</keyword>
<organism evidence="2 3">
    <name type="scientific">Paludibaculum fermentans</name>
    <dbReference type="NCBI Taxonomy" id="1473598"/>
    <lineage>
        <taxon>Bacteria</taxon>
        <taxon>Pseudomonadati</taxon>
        <taxon>Acidobacteriota</taxon>
        <taxon>Terriglobia</taxon>
        <taxon>Bryobacterales</taxon>
        <taxon>Bryobacteraceae</taxon>
        <taxon>Paludibaculum</taxon>
    </lineage>
</organism>
<proteinExistence type="predicted"/>
<feature type="transmembrane region" description="Helical" evidence="1">
    <location>
        <begin position="77"/>
        <end position="101"/>
    </location>
</feature>
<feature type="transmembrane region" description="Helical" evidence="1">
    <location>
        <begin position="18"/>
        <end position="36"/>
    </location>
</feature>
<dbReference type="AlphaFoldDB" id="A0A7S7SKL6"/>
<keyword evidence="1" id="KW-0812">Transmembrane</keyword>
<accession>A0A7S7SKL6</accession>
<dbReference type="KEGG" id="pfer:IRI77_00430"/>
<evidence type="ECO:0000256" key="1">
    <source>
        <dbReference type="SAM" id="Phobius"/>
    </source>
</evidence>
<evidence type="ECO:0000313" key="3">
    <source>
        <dbReference type="Proteomes" id="UP000593892"/>
    </source>
</evidence>
<keyword evidence="3" id="KW-1185">Reference proteome</keyword>
<protein>
    <submittedName>
        <fullName evidence="2">Uncharacterized protein</fullName>
    </submittedName>
</protein>